<dbReference type="InterPro" id="IPR004291">
    <property type="entry name" value="Transposase_IS66_central"/>
</dbReference>
<organism evidence="2">
    <name type="scientific">marine sediment metagenome</name>
    <dbReference type="NCBI Taxonomy" id="412755"/>
    <lineage>
        <taxon>unclassified sequences</taxon>
        <taxon>metagenomes</taxon>
        <taxon>ecological metagenomes</taxon>
    </lineage>
</organism>
<dbReference type="Pfam" id="PF03050">
    <property type="entry name" value="DDE_Tnp_IS66"/>
    <property type="match status" value="1"/>
</dbReference>
<feature type="domain" description="Transposase IS66 central" evidence="1">
    <location>
        <begin position="56"/>
        <end position="226"/>
    </location>
</feature>
<protein>
    <recommendedName>
        <fullName evidence="1">Transposase IS66 central domain-containing protein</fullName>
    </recommendedName>
</protein>
<evidence type="ECO:0000259" key="1">
    <source>
        <dbReference type="Pfam" id="PF03050"/>
    </source>
</evidence>
<feature type="non-terminal residue" evidence="2">
    <location>
        <position position="233"/>
    </location>
</feature>
<dbReference type="InterPro" id="IPR052344">
    <property type="entry name" value="Transposase-related"/>
</dbReference>
<accession>X0XPW9</accession>
<sequence>MLCGGLLGERKVSAVIRISGQNIANVKRYLREVLRCNLCNYVITAKLPIEAGKEKYDASFKAIIALQKYYVGMPFYRQENFQQLLGFPLPDSTQWDLVDKLAGYCYPVFNELKKLAANGRLIHNDDTTLKIQEVMKAIKSGTHDGDRTGMYTTGIIAEYEGHQISLFLNGTQHAGENLSDILEKREPDKPDIIQMCDASNNNIAKPFKTILCNCLSHGFRKFEELVDFFPDKC</sequence>
<dbReference type="EMBL" id="BARS01051425">
    <property type="protein sequence ID" value="GAG45280.1"/>
    <property type="molecule type" value="Genomic_DNA"/>
</dbReference>
<reference evidence="2" key="1">
    <citation type="journal article" date="2014" name="Front. Microbiol.">
        <title>High frequency of phylogenetically diverse reductive dehalogenase-homologous genes in deep subseafloor sedimentary metagenomes.</title>
        <authorList>
            <person name="Kawai M."/>
            <person name="Futagami T."/>
            <person name="Toyoda A."/>
            <person name="Takaki Y."/>
            <person name="Nishi S."/>
            <person name="Hori S."/>
            <person name="Arai W."/>
            <person name="Tsubouchi T."/>
            <person name="Morono Y."/>
            <person name="Uchiyama I."/>
            <person name="Ito T."/>
            <person name="Fujiyama A."/>
            <person name="Inagaki F."/>
            <person name="Takami H."/>
        </authorList>
    </citation>
    <scope>NUCLEOTIDE SEQUENCE</scope>
    <source>
        <strain evidence="2">Expedition CK06-06</strain>
    </source>
</reference>
<comment type="caution">
    <text evidence="2">The sequence shown here is derived from an EMBL/GenBank/DDBJ whole genome shotgun (WGS) entry which is preliminary data.</text>
</comment>
<dbReference type="PANTHER" id="PTHR33678">
    <property type="entry name" value="BLL1576 PROTEIN"/>
    <property type="match status" value="1"/>
</dbReference>
<name>X0XPW9_9ZZZZ</name>
<proteinExistence type="predicted"/>
<dbReference type="AlphaFoldDB" id="X0XPW9"/>
<dbReference type="PANTHER" id="PTHR33678:SF1">
    <property type="entry name" value="BLL1576 PROTEIN"/>
    <property type="match status" value="1"/>
</dbReference>
<evidence type="ECO:0000313" key="2">
    <source>
        <dbReference type="EMBL" id="GAG45280.1"/>
    </source>
</evidence>
<gene>
    <name evidence="2" type="ORF">S01H1_76606</name>
</gene>